<evidence type="ECO:0000313" key="2">
    <source>
        <dbReference type="EMBL" id="TDQ61896.1"/>
    </source>
</evidence>
<dbReference type="AlphaFoldDB" id="A0A4R6VJV0"/>
<dbReference type="EMBL" id="SNYR01000003">
    <property type="protein sequence ID" value="TDQ61896.1"/>
    <property type="molecule type" value="Genomic_DNA"/>
</dbReference>
<dbReference type="Pfam" id="PF06347">
    <property type="entry name" value="SH3_4"/>
    <property type="match status" value="2"/>
</dbReference>
<proteinExistence type="predicted"/>
<dbReference type="OrthoDB" id="9810773at2"/>
<keyword evidence="1" id="KW-0732">Signal</keyword>
<name>A0A4R6VJV0_9HYPH</name>
<sequence length="190" mass="21443">MRFFAVPSRFKFKAFWLALCALWLVVTPSFAQQTGPSGLPLPRFVSLGSAKINVRHGPGQKYQVAWIFTQSGLPVEIIQEFDTWRKVRDSDGDEGWIHQSLLSGRRTGIIAPWLNEQSQAIPLYARADRGAPLRAQLAPKVLVNVQECAESWCEVSGRFQPEGENASAINFKGWVEQQFVWGVYADEEFD</sequence>
<dbReference type="Proteomes" id="UP000295391">
    <property type="component" value="Unassembled WGS sequence"/>
</dbReference>
<evidence type="ECO:0000313" key="3">
    <source>
        <dbReference type="Proteomes" id="UP000295391"/>
    </source>
</evidence>
<gene>
    <name evidence="2" type="ORF">ATL17_3000</name>
</gene>
<organism evidence="2 3">
    <name type="scientific">Maritalea mobilis</name>
    <dbReference type="NCBI Taxonomy" id="483324"/>
    <lineage>
        <taxon>Bacteria</taxon>
        <taxon>Pseudomonadati</taxon>
        <taxon>Pseudomonadota</taxon>
        <taxon>Alphaproteobacteria</taxon>
        <taxon>Hyphomicrobiales</taxon>
        <taxon>Devosiaceae</taxon>
        <taxon>Maritalea</taxon>
    </lineage>
</organism>
<comment type="caution">
    <text evidence="2">The sequence shown here is derived from an EMBL/GenBank/DDBJ whole genome shotgun (WGS) entry which is preliminary data.</text>
</comment>
<dbReference type="Gene3D" id="2.30.30.40">
    <property type="entry name" value="SH3 Domains"/>
    <property type="match status" value="1"/>
</dbReference>
<reference evidence="2 3" key="1">
    <citation type="submission" date="2019-03" db="EMBL/GenBank/DDBJ databases">
        <title>Genomic Encyclopedia of Type Strains, Phase III (KMG-III): the genomes of soil and plant-associated and newly described type strains.</title>
        <authorList>
            <person name="Whitman W."/>
        </authorList>
    </citation>
    <scope>NUCLEOTIDE SEQUENCE [LARGE SCALE GENOMIC DNA]</scope>
    <source>
        <strain evidence="2 3">CGMCC 1.7002</strain>
    </source>
</reference>
<feature type="signal peptide" evidence="1">
    <location>
        <begin position="1"/>
        <end position="31"/>
    </location>
</feature>
<evidence type="ECO:0000256" key="1">
    <source>
        <dbReference type="SAM" id="SignalP"/>
    </source>
</evidence>
<dbReference type="RefSeq" id="WP_133573577.1">
    <property type="nucleotide sequence ID" value="NZ_SNYR01000003.1"/>
</dbReference>
<keyword evidence="3" id="KW-1185">Reference proteome</keyword>
<protein>
    <submittedName>
        <fullName evidence="2">SH3-like domain-containing protein</fullName>
    </submittedName>
</protein>
<accession>A0A4R6VJV0</accession>
<dbReference type="InterPro" id="IPR010466">
    <property type="entry name" value="DUF1058"/>
</dbReference>
<feature type="chain" id="PRO_5020214363" evidence="1">
    <location>
        <begin position="32"/>
        <end position="190"/>
    </location>
</feature>